<sequence>MPYIAQVAVGRRESLAVFGNDYPTEDGTGVRDYIHVMDLADGHVAAMEKLADKAGVHIYNLGAGVGSSVLDVVNAFSKACGKPINYHFAPRRDGDLPAYWADAAKADRELNWRVTRNWTKWRRTPGTGSPVIRRVIQTKEPS</sequence>
<evidence type="ECO:0000256" key="5">
    <source>
        <dbReference type="ARBA" id="ARBA00013189"/>
    </source>
</evidence>
<evidence type="ECO:0000256" key="8">
    <source>
        <dbReference type="ARBA" id="ARBA00023235"/>
    </source>
</evidence>
<comment type="cofactor">
    <cofactor evidence="2">
        <name>NAD(+)</name>
        <dbReference type="ChEBI" id="CHEBI:57540"/>
    </cofactor>
</comment>
<evidence type="ECO:0000256" key="6">
    <source>
        <dbReference type="ARBA" id="ARBA00018569"/>
    </source>
</evidence>
<comment type="caution">
    <text evidence="12">The sequence shown here is derived from an EMBL/GenBank/DDBJ whole genome shotgun (WGS) entry which is preliminary data.</text>
</comment>
<evidence type="ECO:0000256" key="1">
    <source>
        <dbReference type="ARBA" id="ARBA00000083"/>
    </source>
</evidence>
<evidence type="ECO:0000313" key="13">
    <source>
        <dbReference type="Proteomes" id="UP000655094"/>
    </source>
</evidence>
<feature type="domain" description="NAD(P)-binding" evidence="11">
    <location>
        <begin position="2"/>
        <end position="116"/>
    </location>
</feature>
<dbReference type="EMBL" id="BNFF01000001">
    <property type="protein sequence ID" value="GHK53130.1"/>
    <property type="molecule type" value="Genomic_DNA"/>
</dbReference>
<dbReference type="GO" id="GO:0005996">
    <property type="term" value="P:monosaccharide metabolic process"/>
    <property type="evidence" value="ECO:0007669"/>
    <property type="project" value="TreeGrafter"/>
</dbReference>
<evidence type="ECO:0000259" key="11">
    <source>
        <dbReference type="Pfam" id="PF16363"/>
    </source>
</evidence>
<evidence type="ECO:0000256" key="4">
    <source>
        <dbReference type="ARBA" id="ARBA00007637"/>
    </source>
</evidence>
<evidence type="ECO:0000256" key="9">
    <source>
        <dbReference type="ARBA" id="ARBA00031367"/>
    </source>
</evidence>
<reference evidence="12" key="1">
    <citation type="submission" date="2020-10" db="EMBL/GenBank/DDBJ databases">
        <title>Genome Sequence of ESBL Producing Zambian Clinical Strains.</title>
        <authorList>
            <person name="Shawa M."/>
            <person name="Furuta Y."/>
            <person name="Simbotwe M."/>
            <person name="Mulenga E."/>
            <person name="Mubanga M."/>
            <person name="Mulenga G."/>
            <person name="Kaile C."/>
            <person name="Zorigt T."/>
            <person name="Hang'ombe B."/>
            <person name="Higashi H."/>
        </authorList>
    </citation>
    <scope>NUCLEOTIDE SEQUENCE</scope>
    <source>
        <strain evidence="12">Zam_UTH_09</strain>
    </source>
</reference>
<dbReference type="SUPFAM" id="SSF51735">
    <property type="entry name" value="NAD(P)-binding Rossmann-fold domains"/>
    <property type="match status" value="1"/>
</dbReference>
<proteinExistence type="inferred from homology"/>
<gene>
    <name evidence="12" type="ORF">KPZU09_28660</name>
</gene>
<comment type="similarity">
    <text evidence="4">Belongs to the NAD(P)-dependent epimerase/dehydratase family.</text>
</comment>
<dbReference type="Pfam" id="PF16363">
    <property type="entry name" value="GDP_Man_Dehyd"/>
    <property type="match status" value="1"/>
</dbReference>
<evidence type="ECO:0000256" key="7">
    <source>
        <dbReference type="ARBA" id="ARBA00023027"/>
    </source>
</evidence>
<comment type="pathway">
    <text evidence="3">Carbohydrate metabolism.</text>
</comment>
<keyword evidence="7" id="KW-0520">NAD</keyword>
<evidence type="ECO:0000313" key="12">
    <source>
        <dbReference type="EMBL" id="GHK53130.1"/>
    </source>
</evidence>
<dbReference type="PANTHER" id="PTHR43725">
    <property type="entry name" value="UDP-GLUCOSE 4-EPIMERASE"/>
    <property type="match status" value="1"/>
</dbReference>
<evidence type="ECO:0000256" key="3">
    <source>
        <dbReference type="ARBA" id="ARBA00005007"/>
    </source>
</evidence>
<comment type="catalytic activity">
    <reaction evidence="1">
        <text>UDP-alpha-D-glucose = UDP-alpha-D-galactose</text>
        <dbReference type="Rhea" id="RHEA:22168"/>
        <dbReference type="ChEBI" id="CHEBI:58885"/>
        <dbReference type="ChEBI" id="CHEBI:66914"/>
        <dbReference type="EC" id="5.1.3.2"/>
    </reaction>
</comment>
<dbReference type="InterPro" id="IPR016040">
    <property type="entry name" value="NAD(P)-bd_dom"/>
</dbReference>
<evidence type="ECO:0000256" key="2">
    <source>
        <dbReference type="ARBA" id="ARBA00001911"/>
    </source>
</evidence>
<dbReference type="EC" id="5.1.3.2" evidence="5"/>
<accession>A0A919HSN6</accession>
<dbReference type="Gene3D" id="3.40.50.720">
    <property type="entry name" value="NAD(P)-binding Rossmann-like Domain"/>
    <property type="match status" value="1"/>
</dbReference>
<dbReference type="AlphaFoldDB" id="A0A919HSN6"/>
<dbReference type="InterPro" id="IPR036291">
    <property type="entry name" value="NAD(P)-bd_dom_sf"/>
</dbReference>
<organism evidence="12 13">
    <name type="scientific">Klebsiella pneumoniae</name>
    <dbReference type="NCBI Taxonomy" id="573"/>
    <lineage>
        <taxon>Bacteria</taxon>
        <taxon>Pseudomonadati</taxon>
        <taxon>Pseudomonadota</taxon>
        <taxon>Gammaproteobacteria</taxon>
        <taxon>Enterobacterales</taxon>
        <taxon>Enterobacteriaceae</taxon>
        <taxon>Klebsiella/Raoultella group</taxon>
        <taxon>Klebsiella</taxon>
        <taxon>Klebsiella pneumoniae complex</taxon>
    </lineage>
</organism>
<keyword evidence="8" id="KW-0413">Isomerase</keyword>
<protein>
    <recommendedName>
        <fullName evidence="6">UDP-glucose 4-epimerase</fullName>
        <ecNumber evidence="5">5.1.3.2</ecNumber>
    </recommendedName>
    <alternativeName>
        <fullName evidence="10">Galactowaldenase</fullName>
    </alternativeName>
    <alternativeName>
        <fullName evidence="9">UDP-galactose 4-epimerase</fullName>
    </alternativeName>
</protein>
<evidence type="ECO:0000256" key="10">
    <source>
        <dbReference type="ARBA" id="ARBA00033067"/>
    </source>
</evidence>
<name>A0A919HSN6_KLEPN</name>
<dbReference type="Proteomes" id="UP000655094">
    <property type="component" value="Unassembled WGS sequence"/>
</dbReference>
<dbReference type="GO" id="GO:0003978">
    <property type="term" value="F:UDP-glucose 4-epimerase activity"/>
    <property type="evidence" value="ECO:0007669"/>
    <property type="project" value="UniProtKB-EC"/>
</dbReference>
<dbReference type="PANTHER" id="PTHR43725:SF47">
    <property type="entry name" value="UDP-GLUCOSE 4-EPIMERASE"/>
    <property type="match status" value="1"/>
</dbReference>
<dbReference type="Gene3D" id="3.90.25.10">
    <property type="entry name" value="UDP-galactose 4-epimerase, domain 1"/>
    <property type="match status" value="1"/>
</dbReference>
<dbReference type="GO" id="GO:0005829">
    <property type="term" value="C:cytosol"/>
    <property type="evidence" value="ECO:0007669"/>
    <property type="project" value="TreeGrafter"/>
</dbReference>